<organism evidence="2 3">
    <name type="scientific">Planobispora takensis</name>
    <dbReference type="NCBI Taxonomy" id="1367882"/>
    <lineage>
        <taxon>Bacteria</taxon>
        <taxon>Bacillati</taxon>
        <taxon>Actinomycetota</taxon>
        <taxon>Actinomycetes</taxon>
        <taxon>Streptosporangiales</taxon>
        <taxon>Streptosporangiaceae</taxon>
        <taxon>Planobispora</taxon>
    </lineage>
</organism>
<dbReference type="EMBL" id="BOOK01000031">
    <property type="protein sequence ID" value="GII02301.1"/>
    <property type="molecule type" value="Genomic_DNA"/>
</dbReference>
<feature type="region of interest" description="Disordered" evidence="1">
    <location>
        <begin position="66"/>
        <end position="86"/>
    </location>
</feature>
<accession>A0A8J3SYW4</accession>
<evidence type="ECO:0000313" key="3">
    <source>
        <dbReference type="Proteomes" id="UP000634476"/>
    </source>
</evidence>
<comment type="caution">
    <text evidence="2">The sequence shown here is derived from an EMBL/GenBank/DDBJ whole genome shotgun (WGS) entry which is preliminary data.</text>
</comment>
<dbReference type="Proteomes" id="UP000634476">
    <property type="component" value="Unassembled WGS sequence"/>
</dbReference>
<feature type="region of interest" description="Disordered" evidence="1">
    <location>
        <begin position="29"/>
        <end position="49"/>
    </location>
</feature>
<gene>
    <name evidence="2" type="ORF">Pta02_43090</name>
</gene>
<reference evidence="2" key="1">
    <citation type="submission" date="2021-01" db="EMBL/GenBank/DDBJ databases">
        <title>Whole genome shotgun sequence of Planobispora takensis NBRC 109077.</title>
        <authorList>
            <person name="Komaki H."/>
            <person name="Tamura T."/>
        </authorList>
    </citation>
    <scope>NUCLEOTIDE SEQUENCE</scope>
    <source>
        <strain evidence="2">NBRC 109077</strain>
    </source>
</reference>
<keyword evidence="3" id="KW-1185">Reference proteome</keyword>
<evidence type="ECO:0000313" key="2">
    <source>
        <dbReference type="EMBL" id="GII02301.1"/>
    </source>
</evidence>
<name>A0A8J3SYW4_9ACTN</name>
<protein>
    <submittedName>
        <fullName evidence="2">Uncharacterized protein</fullName>
    </submittedName>
</protein>
<proteinExistence type="predicted"/>
<evidence type="ECO:0000256" key="1">
    <source>
        <dbReference type="SAM" id="MobiDB-lite"/>
    </source>
</evidence>
<dbReference type="AlphaFoldDB" id="A0A8J3SYW4"/>
<sequence>MSGDVFGRLVSRHPDRGVTALLLSPLRSRTQMDAMGRDRTPVDVGGRPRKRRQCWLDMSIRQKPVVQQEVSMPRREVAGSEKPALA</sequence>